<comment type="similarity">
    <text evidence="2">Belongs to the AB hydrolase superfamily. Epoxide hydrolase family.</text>
</comment>
<evidence type="ECO:0000256" key="2">
    <source>
        <dbReference type="ARBA" id="ARBA00038334"/>
    </source>
</evidence>
<protein>
    <submittedName>
        <fullName evidence="4">AB hydrolase-1 domain-containing protein</fullName>
    </submittedName>
</protein>
<evidence type="ECO:0000259" key="3">
    <source>
        <dbReference type="Pfam" id="PF00561"/>
    </source>
</evidence>
<dbReference type="InterPro" id="IPR029058">
    <property type="entry name" value="AB_hydrolase_fold"/>
</dbReference>
<reference evidence="4 5" key="1">
    <citation type="journal article" date="2021" name="BMC Genomics">
        <title>Telomere-to-telomere genome assembly of asparaginase-producing Trichoderma simmonsii.</title>
        <authorList>
            <person name="Chung D."/>
            <person name="Kwon Y.M."/>
            <person name="Yang Y."/>
        </authorList>
    </citation>
    <scope>NUCLEOTIDE SEQUENCE [LARGE SCALE GENOMIC DNA]</scope>
    <source>
        <strain evidence="4 5">GH-Sj1</strain>
    </source>
</reference>
<accession>A0A8G0L734</accession>
<evidence type="ECO:0000313" key="4">
    <source>
        <dbReference type="EMBL" id="QYS95364.1"/>
    </source>
</evidence>
<dbReference type="SUPFAM" id="SSF53474">
    <property type="entry name" value="alpha/beta-Hydrolases"/>
    <property type="match status" value="1"/>
</dbReference>
<dbReference type="Proteomes" id="UP000826661">
    <property type="component" value="Chromosome II"/>
</dbReference>
<dbReference type="AlphaFoldDB" id="A0A8G0L734"/>
<name>A0A8G0L734_9HYPO</name>
<sequence length="308" mass="35421">MTLITPAEPEPNISSEFPFELHFVDVLNGKIAYIDTGSPLNDDIGLTHVFIHGNPTSSYIWRNIVPHVMPKARCIGLDLIGMGSSSKPNMSYRFHEHAEYLDKFLEKVVPTGKVILVTHDWGSALGYDWAFNNEHRIAGLVFFEFVRPFPTWEDASQGDIQQAFRSFRVEQTGRKLLIEENAFINKVLVDGVARSLSDAEMDYYSRPYLQPSDREPLYRWPNEVPIEGVPVDVNERLTRSHNWLLQADIPTLLFWADPGWVIRAEKAQWYLNTLRNAKGIFVGKGYHFLQEDHPHRIGTEILDWSQNI</sequence>
<gene>
    <name evidence="4" type="ORF">H0G86_002656</name>
</gene>
<dbReference type="InterPro" id="IPR000073">
    <property type="entry name" value="AB_hydrolase_1"/>
</dbReference>
<dbReference type="NCBIfam" id="NF002938">
    <property type="entry name" value="PRK03592.1"/>
    <property type="match status" value="1"/>
</dbReference>
<feature type="domain" description="AB hydrolase-1" evidence="3">
    <location>
        <begin position="49"/>
        <end position="158"/>
    </location>
</feature>
<dbReference type="PRINTS" id="PR00412">
    <property type="entry name" value="EPOXHYDRLASE"/>
</dbReference>
<dbReference type="GO" id="GO:0016787">
    <property type="term" value="F:hydrolase activity"/>
    <property type="evidence" value="ECO:0007669"/>
    <property type="project" value="UniProtKB-KW"/>
</dbReference>
<organism evidence="4 5">
    <name type="scientific">Trichoderma simmonsii</name>
    <dbReference type="NCBI Taxonomy" id="1491479"/>
    <lineage>
        <taxon>Eukaryota</taxon>
        <taxon>Fungi</taxon>
        <taxon>Dikarya</taxon>
        <taxon>Ascomycota</taxon>
        <taxon>Pezizomycotina</taxon>
        <taxon>Sordariomycetes</taxon>
        <taxon>Hypocreomycetidae</taxon>
        <taxon>Hypocreales</taxon>
        <taxon>Hypocreaceae</taxon>
        <taxon>Trichoderma</taxon>
    </lineage>
</organism>
<keyword evidence="5" id="KW-1185">Reference proteome</keyword>
<evidence type="ECO:0000256" key="1">
    <source>
        <dbReference type="ARBA" id="ARBA00022801"/>
    </source>
</evidence>
<evidence type="ECO:0000313" key="5">
    <source>
        <dbReference type="Proteomes" id="UP000826661"/>
    </source>
</evidence>
<dbReference type="InterPro" id="IPR000639">
    <property type="entry name" value="Epox_hydrolase-like"/>
</dbReference>
<dbReference type="EMBL" id="CP075865">
    <property type="protein sequence ID" value="QYS95364.1"/>
    <property type="molecule type" value="Genomic_DNA"/>
</dbReference>
<proteinExistence type="inferred from homology"/>
<dbReference type="Pfam" id="PF00561">
    <property type="entry name" value="Abhydrolase_1"/>
    <property type="match status" value="1"/>
</dbReference>
<keyword evidence="1 4" id="KW-0378">Hydrolase</keyword>
<dbReference type="PANTHER" id="PTHR43329">
    <property type="entry name" value="EPOXIDE HYDROLASE"/>
    <property type="match status" value="1"/>
</dbReference>
<dbReference type="Gene3D" id="3.40.50.1820">
    <property type="entry name" value="alpha/beta hydrolase"/>
    <property type="match status" value="1"/>
</dbReference>